<dbReference type="GO" id="GO:0016787">
    <property type="term" value="F:hydrolase activity"/>
    <property type="evidence" value="ECO:0007669"/>
    <property type="project" value="UniProtKB-KW"/>
</dbReference>
<keyword evidence="2" id="KW-0929">Antimicrobial</keyword>
<evidence type="ECO:0000256" key="3">
    <source>
        <dbReference type="ARBA" id="ARBA00022722"/>
    </source>
</evidence>
<evidence type="ECO:0000256" key="2">
    <source>
        <dbReference type="ARBA" id="ARBA00022529"/>
    </source>
</evidence>
<evidence type="ECO:0000256" key="6">
    <source>
        <dbReference type="ARBA" id="ARBA00023022"/>
    </source>
</evidence>
<dbReference type="Proteomes" id="UP000475265">
    <property type="component" value="Unassembled WGS sequence"/>
</dbReference>
<sequence length="56" mass="6290">MREGKAPKARYRDRAGKRGSFELHHADEVAKGGKVYDVDNLNVVTPKHHIGIHRNG</sequence>
<dbReference type="EC" id="3.1.-.-" evidence="8"/>
<keyword evidence="6" id="KW-0044">Antibiotic</keyword>
<keyword evidence="3" id="KW-0540">Nuclease</keyword>
<dbReference type="RefSeq" id="WP_343227019.1">
    <property type="nucleotide sequence ID" value="NZ_JAAAXX010000001.1"/>
</dbReference>
<accession>A0A6L5C393</accession>
<keyword evidence="5 8" id="KW-0378">Hydrolase</keyword>
<dbReference type="CDD" id="cd00085">
    <property type="entry name" value="HNHc"/>
    <property type="match status" value="1"/>
</dbReference>
<name>A0A6L5C393_9PSED</name>
<dbReference type="Pfam" id="PF21431">
    <property type="entry name" value="Col-Pyo_DNase"/>
    <property type="match status" value="1"/>
</dbReference>
<evidence type="ECO:0000256" key="5">
    <source>
        <dbReference type="ARBA" id="ARBA00022801"/>
    </source>
</evidence>
<reference evidence="8 9" key="1">
    <citation type="submission" date="2019-12" db="EMBL/GenBank/DDBJ databases">
        <title>Endophytic bacteria associated with Panax ginseng seedlings.</title>
        <authorList>
            <person name="Park J.M."/>
            <person name="Shin R."/>
            <person name="Jo S.H."/>
        </authorList>
    </citation>
    <scope>NUCLEOTIDE SEQUENCE [LARGE SCALE GENOMIC DNA]</scope>
    <source>
        <strain evidence="8 9">PgKB32</strain>
    </source>
</reference>
<dbReference type="SUPFAM" id="SSF54060">
    <property type="entry name" value="His-Me finger endonucleases"/>
    <property type="match status" value="1"/>
</dbReference>
<dbReference type="InterPro" id="IPR037146">
    <property type="entry name" value="Colicin/pyocin_DNase_dom_sf"/>
</dbReference>
<evidence type="ECO:0000313" key="9">
    <source>
        <dbReference type="Proteomes" id="UP000475265"/>
    </source>
</evidence>
<dbReference type="GO" id="GO:0004519">
    <property type="term" value="F:endonuclease activity"/>
    <property type="evidence" value="ECO:0007669"/>
    <property type="project" value="UniProtKB-KW"/>
</dbReference>
<evidence type="ECO:0000256" key="7">
    <source>
        <dbReference type="ARBA" id="ARBA00023048"/>
    </source>
</evidence>
<keyword evidence="7" id="KW-0078">Bacteriocin</keyword>
<organism evidence="8 9">
    <name type="scientific">Pseudomonas frederiksbergensis</name>
    <dbReference type="NCBI Taxonomy" id="104087"/>
    <lineage>
        <taxon>Bacteria</taxon>
        <taxon>Pseudomonadati</taxon>
        <taxon>Pseudomonadota</taxon>
        <taxon>Gammaproteobacteria</taxon>
        <taxon>Pseudomonadales</taxon>
        <taxon>Pseudomonadaceae</taxon>
        <taxon>Pseudomonas</taxon>
    </lineage>
</organism>
<gene>
    <name evidence="8" type="ORF">FX983_02003</name>
</gene>
<dbReference type="EMBL" id="JAAAXX010000001">
    <property type="protein sequence ID" value="KAF2394024.1"/>
    <property type="molecule type" value="Genomic_DNA"/>
</dbReference>
<dbReference type="GO" id="GO:0042742">
    <property type="term" value="P:defense response to bacterium"/>
    <property type="evidence" value="ECO:0007669"/>
    <property type="project" value="UniProtKB-KW"/>
</dbReference>
<dbReference type="AlphaFoldDB" id="A0A6L5C393"/>
<dbReference type="InterPro" id="IPR003615">
    <property type="entry name" value="HNH_nuc"/>
</dbReference>
<comment type="similarity">
    <text evidence="1">Belongs to the colicin/pyosin nuclease family.</text>
</comment>
<evidence type="ECO:0000256" key="4">
    <source>
        <dbReference type="ARBA" id="ARBA00022759"/>
    </source>
</evidence>
<dbReference type="Gene3D" id="3.90.540.10">
    <property type="entry name" value="Colicin/pyocin, DNase domain"/>
    <property type="match status" value="1"/>
</dbReference>
<dbReference type="GO" id="GO:0031640">
    <property type="term" value="P:killing of cells of another organism"/>
    <property type="evidence" value="ECO:0007669"/>
    <property type="project" value="UniProtKB-KW"/>
</dbReference>
<proteinExistence type="inferred from homology"/>
<protein>
    <submittedName>
        <fullName evidence="8">Colicin-E7</fullName>
        <ecNumber evidence="8">3.1.-.-</ecNumber>
    </submittedName>
</protein>
<comment type="caution">
    <text evidence="8">The sequence shown here is derived from an EMBL/GenBank/DDBJ whole genome shotgun (WGS) entry which is preliminary data.</text>
</comment>
<evidence type="ECO:0000313" key="8">
    <source>
        <dbReference type="EMBL" id="KAF2394024.1"/>
    </source>
</evidence>
<evidence type="ECO:0000256" key="1">
    <source>
        <dbReference type="ARBA" id="ARBA00006811"/>
    </source>
</evidence>
<dbReference type="InterPro" id="IPR044925">
    <property type="entry name" value="His-Me_finger_sf"/>
</dbReference>
<keyword evidence="4" id="KW-0255">Endonuclease</keyword>